<evidence type="ECO:0000256" key="3">
    <source>
        <dbReference type="ARBA" id="ARBA00022898"/>
    </source>
</evidence>
<dbReference type="FunFam" id="3.20.10.10:FF:000002">
    <property type="entry name" value="D-alanine aminotransferase"/>
    <property type="match status" value="1"/>
</dbReference>
<keyword evidence="5" id="KW-1185">Reference proteome</keyword>
<dbReference type="InterPro" id="IPR043131">
    <property type="entry name" value="BCAT-like_N"/>
</dbReference>
<keyword evidence="4" id="KW-0808">Transferase</keyword>
<dbReference type="GO" id="GO:0008652">
    <property type="term" value="P:amino acid biosynthetic process"/>
    <property type="evidence" value="ECO:0007669"/>
    <property type="project" value="UniProtKB-ARBA"/>
</dbReference>
<dbReference type="PANTHER" id="PTHR42743">
    <property type="entry name" value="AMINO-ACID AMINOTRANSFERASE"/>
    <property type="match status" value="1"/>
</dbReference>
<dbReference type="GO" id="GO:0046394">
    <property type="term" value="P:carboxylic acid biosynthetic process"/>
    <property type="evidence" value="ECO:0007669"/>
    <property type="project" value="UniProtKB-ARBA"/>
</dbReference>
<protein>
    <submittedName>
        <fullName evidence="4">D-amino acid aminotransferase</fullName>
    </submittedName>
</protein>
<dbReference type="InterPro" id="IPR001544">
    <property type="entry name" value="Aminotrans_IV"/>
</dbReference>
<dbReference type="InterPro" id="IPR043132">
    <property type="entry name" value="BCAT-like_C"/>
</dbReference>
<dbReference type="CDD" id="cd01558">
    <property type="entry name" value="D-AAT_like"/>
    <property type="match status" value="1"/>
</dbReference>
<evidence type="ECO:0000256" key="2">
    <source>
        <dbReference type="ARBA" id="ARBA00009320"/>
    </source>
</evidence>
<dbReference type="SUPFAM" id="SSF56752">
    <property type="entry name" value="D-aminoacid aminotransferase-like PLP-dependent enzymes"/>
    <property type="match status" value="1"/>
</dbReference>
<reference evidence="4 5" key="1">
    <citation type="submission" date="2020-01" db="EMBL/GenBank/DDBJ databases">
        <title>Genome analysis of Anaerocolumna sp. CBA3638.</title>
        <authorList>
            <person name="Kim J."/>
            <person name="Roh S.W."/>
        </authorList>
    </citation>
    <scope>NUCLEOTIDE SEQUENCE [LARGE SCALE GENOMIC DNA]</scope>
    <source>
        <strain evidence="4 5">CBA3638</strain>
    </source>
</reference>
<dbReference type="KEGG" id="anr:Ana3638_05335"/>
<evidence type="ECO:0000313" key="5">
    <source>
        <dbReference type="Proteomes" id="UP000464314"/>
    </source>
</evidence>
<keyword evidence="3" id="KW-0663">Pyridoxal phosphate</keyword>
<dbReference type="InterPro" id="IPR050571">
    <property type="entry name" value="Class-IV_PLP-Dep_Aminotrnsfr"/>
</dbReference>
<dbReference type="RefSeq" id="WP_161837110.1">
    <property type="nucleotide sequence ID" value="NZ_CP048000.1"/>
</dbReference>
<accession>A0A6P1TGK1</accession>
<proteinExistence type="inferred from homology"/>
<keyword evidence="4" id="KW-0032">Aminotransferase</keyword>
<dbReference type="Pfam" id="PF01063">
    <property type="entry name" value="Aminotran_4"/>
    <property type="match status" value="1"/>
</dbReference>
<name>A0A6P1TGK1_9FIRM</name>
<dbReference type="EMBL" id="CP048000">
    <property type="protein sequence ID" value="QHQ60274.1"/>
    <property type="molecule type" value="Genomic_DNA"/>
</dbReference>
<dbReference type="GO" id="GO:0005829">
    <property type="term" value="C:cytosol"/>
    <property type="evidence" value="ECO:0007669"/>
    <property type="project" value="TreeGrafter"/>
</dbReference>
<evidence type="ECO:0000256" key="1">
    <source>
        <dbReference type="ARBA" id="ARBA00001933"/>
    </source>
</evidence>
<organism evidence="4 5">
    <name type="scientific">Anaerocolumna sedimenticola</name>
    <dbReference type="NCBI Taxonomy" id="2696063"/>
    <lineage>
        <taxon>Bacteria</taxon>
        <taxon>Bacillati</taxon>
        <taxon>Bacillota</taxon>
        <taxon>Clostridia</taxon>
        <taxon>Lachnospirales</taxon>
        <taxon>Lachnospiraceae</taxon>
        <taxon>Anaerocolumna</taxon>
    </lineage>
</organism>
<evidence type="ECO:0000313" key="4">
    <source>
        <dbReference type="EMBL" id="QHQ60274.1"/>
    </source>
</evidence>
<dbReference type="Gene3D" id="3.30.470.10">
    <property type="match status" value="1"/>
</dbReference>
<comment type="similarity">
    <text evidence="2">Belongs to the class-IV pyridoxal-phosphate-dependent aminotransferase family.</text>
</comment>
<dbReference type="Proteomes" id="UP000464314">
    <property type="component" value="Chromosome"/>
</dbReference>
<comment type="cofactor">
    <cofactor evidence="1">
        <name>pyridoxal 5'-phosphate</name>
        <dbReference type="ChEBI" id="CHEBI:597326"/>
    </cofactor>
</comment>
<dbReference type="PANTHER" id="PTHR42743:SF10">
    <property type="entry name" value="D-ALANINE AMINOTRANSFERASE"/>
    <property type="match status" value="1"/>
</dbReference>
<dbReference type="GO" id="GO:0008483">
    <property type="term" value="F:transaminase activity"/>
    <property type="evidence" value="ECO:0007669"/>
    <property type="project" value="UniProtKB-KW"/>
</dbReference>
<sequence length="285" mass="31941">MENLGYYCGSYGLIEDMKIPMNDRVCYFGDGVYDATYTANHMIFALDEHVDRFFRSAEQLNISVSFSKCELKKLLQDMVNKVDSPEQFLYWQVTRGTAIRNHAFPEPDIPSNLWIMIKPGGIKDIYQKFKLITVEDTRFFHCNIKTLNLLPNVIAKQKAVEAGCDEAVFHRGDRVTECAHSNISIINNGVLRTAPLDNLILPGITRGHLLDFCRENKIPVDESPFSLNDLMGADEVIVTSAGALCIAASEIDGISVGGKAPELLNILQQSALKKFQQDTCYNSCF</sequence>
<dbReference type="Gene3D" id="3.20.10.10">
    <property type="entry name" value="D-amino Acid Aminotransferase, subunit A, domain 2"/>
    <property type="match status" value="1"/>
</dbReference>
<dbReference type="InterPro" id="IPR036038">
    <property type="entry name" value="Aminotransferase-like"/>
</dbReference>
<dbReference type="AlphaFoldDB" id="A0A6P1TGK1"/>
<gene>
    <name evidence="4" type="ORF">Ana3638_05335</name>
</gene>